<dbReference type="PANTHER" id="PTHR23308">
    <property type="entry name" value="NUCLEAR INHIBITOR OF PROTEIN PHOSPHATASE-1"/>
    <property type="match status" value="1"/>
</dbReference>
<dbReference type="InterPro" id="IPR008984">
    <property type="entry name" value="SMAD_FHA_dom_sf"/>
</dbReference>
<dbReference type="InterPro" id="IPR000253">
    <property type="entry name" value="FHA_dom"/>
</dbReference>
<dbReference type="Pfam" id="PF00498">
    <property type="entry name" value="FHA"/>
    <property type="match status" value="1"/>
</dbReference>
<keyword evidence="4" id="KW-1185">Reference proteome</keyword>
<dbReference type="SMART" id="SM00240">
    <property type="entry name" value="FHA"/>
    <property type="match status" value="1"/>
</dbReference>
<proteinExistence type="predicted"/>
<organism evidence="3 4">
    <name type="scientific">Frigoriglobus tundricola</name>
    <dbReference type="NCBI Taxonomy" id="2774151"/>
    <lineage>
        <taxon>Bacteria</taxon>
        <taxon>Pseudomonadati</taxon>
        <taxon>Planctomycetota</taxon>
        <taxon>Planctomycetia</taxon>
        <taxon>Gemmatales</taxon>
        <taxon>Gemmataceae</taxon>
        <taxon>Frigoriglobus</taxon>
    </lineage>
</organism>
<dbReference type="SUPFAM" id="SSF49879">
    <property type="entry name" value="SMAD/FHA domain"/>
    <property type="match status" value="1"/>
</dbReference>
<dbReference type="PROSITE" id="PS50006">
    <property type="entry name" value="FHA_DOMAIN"/>
    <property type="match status" value="1"/>
</dbReference>
<dbReference type="InterPro" id="IPR050923">
    <property type="entry name" value="Cell_Proc_Reg/RNA_Proc"/>
</dbReference>
<protein>
    <recommendedName>
        <fullName evidence="2">FHA domain-containing protein</fullName>
    </recommendedName>
</protein>
<dbReference type="CDD" id="cd00060">
    <property type="entry name" value="FHA"/>
    <property type="match status" value="1"/>
</dbReference>
<dbReference type="Gene3D" id="2.60.200.20">
    <property type="match status" value="1"/>
</dbReference>
<reference evidence="4" key="1">
    <citation type="submission" date="2020-05" db="EMBL/GenBank/DDBJ databases">
        <title>Frigoriglobus tundricola gen. nov., sp. nov., a psychrotolerant cellulolytic planctomycete of the family Gemmataceae with two divergent copies of 16S rRNA gene.</title>
        <authorList>
            <person name="Kulichevskaya I.S."/>
            <person name="Ivanova A.A."/>
            <person name="Naumoff D.G."/>
            <person name="Beletsky A.V."/>
            <person name="Rijpstra W.I.C."/>
            <person name="Sinninghe Damste J.S."/>
            <person name="Mardanov A.V."/>
            <person name="Ravin N.V."/>
            <person name="Dedysh S.N."/>
        </authorList>
    </citation>
    <scope>NUCLEOTIDE SEQUENCE [LARGE SCALE GENOMIC DNA]</scope>
    <source>
        <strain evidence="4">PL17</strain>
    </source>
</reference>
<feature type="compositionally biased region" description="Basic residues" evidence="1">
    <location>
        <begin position="123"/>
        <end position="135"/>
    </location>
</feature>
<gene>
    <name evidence="3" type="ORF">FTUN_4974</name>
</gene>
<accession>A0A6M5YV86</accession>
<sequence>MLVKLRLANGKNAGTTYIVWKSPYIIGRHAQANLQIDNVRVSVYHCCLSIRGTEVWVRDMDSTNGTFVNDEEVEGERRLALGDRIQVGPAIFDVLQEATGAIPLHDRDEYTPTSPVLPAVPKTGKHPKPPRPPGR</sequence>
<feature type="domain" description="FHA" evidence="2">
    <location>
        <begin position="24"/>
        <end position="73"/>
    </location>
</feature>
<feature type="region of interest" description="Disordered" evidence="1">
    <location>
        <begin position="103"/>
        <end position="135"/>
    </location>
</feature>
<evidence type="ECO:0000313" key="4">
    <source>
        <dbReference type="Proteomes" id="UP000503447"/>
    </source>
</evidence>
<dbReference type="Proteomes" id="UP000503447">
    <property type="component" value="Chromosome"/>
</dbReference>
<dbReference type="EMBL" id="CP053452">
    <property type="protein sequence ID" value="QJW97400.1"/>
    <property type="molecule type" value="Genomic_DNA"/>
</dbReference>
<dbReference type="KEGG" id="ftj:FTUN_4974"/>
<dbReference type="RefSeq" id="WP_171472775.1">
    <property type="nucleotide sequence ID" value="NZ_CP053452.2"/>
</dbReference>
<name>A0A6M5YV86_9BACT</name>
<evidence type="ECO:0000259" key="2">
    <source>
        <dbReference type="PROSITE" id="PS50006"/>
    </source>
</evidence>
<evidence type="ECO:0000313" key="3">
    <source>
        <dbReference type="EMBL" id="QJW97400.1"/>
    </source>
</evidence>
<dbReference type="AlphaFoldDB" id="A0A6M5YV86"/>
<evidence type="ECO:0000256" key="1">
    <source>
        <dbReference type="SAM" id="MobiDB-lite"/>
    </source>
</evidence>